<dbReference type="SUPFAM" id="SSF47384">
    <property type="entry name" value="Homodimeric domain of signal transducing histidine kinase"/>
    <property type="match status" value="1"/>
</dbReference>
<dbReference type="Proteomes" id="UP001255185">
    <property type="component" value="Unassembled WGS sequence"/>
</dbReference>
<dbReference type="Gene3D" id="3.40.50.2300">
    <property type="match status" value="1"/>
</dbReference>
<evidence type="ECO:0000256" key="14">
    <source>
        <dbReference type="PROSITE-ProRule" id="PRU00169"/>
    </source>
</evidence>
<dbReference type="InterPro" id="IPR011006">
    <property type="entry name" value="CheY-like_superfamily"/>
</dbReference>
<keyword evidence="10" id="KW-0067">ATP-binding</keyword>
<keyword evidence="8 15" id="KW-0812">Transmembrane</keyword>
<dbReference type="Pfam" id="PF00512">
    <property type="entry name" value="HisKA"/>
    <property type="match status" value="1"/>
</dbReference>
<evidence type="ECO:0000256" key="10">
    <source>
        <dbReference type="ARBA" id="ARBA00022840"/>
    </source>
</evidence>
<dbReference type="InterPro" id="IPR003594">
    <property type="entry name" value="HATPase_dom"/>
</dbReference>
<evidence type="ECO:0000313" key="19">
    <source>
        <dbReference type="EMBL" id="MDR6968664.1"/>
    </source>
</evidence>
<keyword evidence="4" id="KW-1003">Cell membrane</keyword>
<feature type="modified residue" description="Phosphohistidine" evidence="13">
    <location>
        <position position="751"/>
    </location>
</feature>
<keyword evidence="6 14" id="KW-0597">Phosphoprotein</keyword>
<dbReference type="SMART" id="SM00388">
    <property type="entry name" value="HisKA"/>
    <property type="match status" value="1"/>
</dbReference>
<dbReference type="InterPro" id="IPR004358">
    <property type="entry name" value="Sig_transdc_His_kin-like_C"/>
</dbReference>
<dbReference type="InterPro" id="IPR005467">
    <property type="entry name" value="His_kinase_dom"/>
</dbReference>
<accession>A0ABU1TS14</accession>
<evidence type="ECO:0000256" key="6">
    <source>
        <dbReference type="ARBA" id="ARBA00022553"/>
    </source>
</evidence>
<feature type="transmembrane region" description="Helical" evidence="15">
    <location>
        <begin position="12"/>
        <end position="31"/>
    </location>
</feature>
<dbReference type="InterPro" id="IPR008207">
    <property type="entry name" value="Sig_transdc_His_kin_Hpt_dom"/>
</dbReference>
<organism evidence="19 20">
    <name type="scientific">Flavobacterium arsenatis</name>
    <dbReference type="NCBI Taxonomy" id="1484332"/>
    <lineage>
        <taxon>Bacteria</taxon>
        <taxon>Pseudomonadati</taxon>
        <taxon>Bacteroidota</taxon>
        <taxon>Flavobacteriia</taxon>
        <taxon>Flavobacteriales</taxon>
        <taxon>Flavobacteriaceae</taxon>
        <taxon>Flavobacterium</taxon>
    </lineage>
</organism>
<feature type="domain" description="Histidine kinase" evidence="16">
    <location>
        <begin position="329"/>
        <end position="545"/>
    </location>
</feature>
<evidence type="ECO:0000256" key="1">
    <source>
        <dbReference type="ARBA" id="ARBA00000085"/>
    </source>
</evidence>
<reference evidence="19 20" key="1">
    <citation type="submission" date="2023-07" db="EMBL/GenBank/DDBJ databases">
        <title>Sorghum-associated microbial communities from plants grown in Nebraska, USA.</title>
        <authorList>
            <person name="Schachtman D."/>
        </authorList>
    </citation>
    <scope>NUCLEOTIDE SEQUENCE [LARGE SCALE GENOMIC DNA]</scope>
    <source>
        <strain evidence="19 20">3773</strain>
    </source>
</reference>
<feature type="transmembrane region" description="Helical" evidence="15">
    <location>
        <begin position="276"/>
        <end position="296"/>
    </location>
</feature>
<dbReference type="Gene3D" id="3.30.565.10">
    <property type="entry name" value="Histidine kinase-like ATPase, C-terminal domain"/>
    <property type="match status" value="1"/>
</dbReference>
<dbReference type="RefSeq" id="WP_310027274.1">
    <property type="nucleotide sequence ID" value="NZ_JAVDVI010000012.1"/>
</dbReference>
<keyword evidence="5" id="KW-0997">Cell inner membrane</keyword>
<evidence type="ECO:0000256" key="3">
    <source>
        <dbReference type="ARBA" id="ARBA00012438"/>
    </source>
</evidence>
<evidence type="ECO:0000256" key="4">
    <source>
        <dbReference type="ARBA" id="ARBA00022475"/>
    </source>
</evidence>
<comment type="subcellular location">
    <subcellularLocation>
        <location evidence="2">Cell inner membrane</location>
        <topology evidence="2">Multi-pass membrane protein</topology>
    </subcellularLocation>
</comment>
<dbReference type="EMBL" id="JAVDVI010000012">
    <property type="protein sequence ID" value="MDR6968664.1"/>
    <property type="molecule type" value="Genomic_DNA"/>
</dbReference>
<protein>
    <recommendedName>
        <fullName evidence="3">histidine kinase</fullName>
        <ecNumber evidence="3">2.7.13.3</ecNumber>
    </recommendedName>
</protein>
<evidence type="ECO:0000256" key="5">
    <source>
        <dbReference type="ARBA" id="ARBA00022519"/>
    </source>
</evidence>
<dbReference type="CDD" id="cd00082">
    <property type="entry name" value="HisKA"/>
    <property type="match status" value="1"/>
</dbReference>
<evidence type="ECO:0000256" key="12">
    <source>
        <dbReference type="ARBA" id="ARBA00023136"/>
    </source>
</evidence>
<dbReference type="PANTHER" id="PTHR43047:SF64">
    <property type="entry name" value="HISTIDINE KINASE CONTAINING CHEY-HOMOLOGOUS RECEIVER DOMAIN AND PAS DOMAIN-RELATED"/>
    <property type="match status" value="1"/>
</dbReference>
<evidence type="ECO:0000256" key="2">
    <source>
        <dbReference type="ARBA" id="ARBA00004429"/>
    </source>
</evidence>
<dbReference type="PANTHER" id="PTHR43047">
    <property type="entry name" value="TWO-COMPONENT HISTIDINE PROTEIN KINASE"/>
    <property type="match status" value="1"/>
</dbReference>
<dbReference type="SUPFAM" id="SSF55874">
    <property type="entry name" value="ATPase domain of HSP90 chaperone/DNA topoisomerase II/histidine kinase"/>
    <property type="match status" value="1"/>
</dbReference>
<keyword evidence="11 15" id="KW-1133">Transmembrane helix</keyword>
<feature type="domain" description="Response regulatory" evidence="17">
    <location>
        <begin position="565"/>
        <end position="680"/>
    </location>
</feature>
<dbReference type="Gene3D" id="1.10.287.130">
    <property type="match status" value="1"/>
</dbReference>
<dbReference type="InterPro" id="IPR036097">
    <property type="entry name" value="HisK_dim/P_sf"/>
</dbReference>
<dbReference type="InterPro" id="IPR036641">
    <property type="entry name" value="HPT_dom_sf"/>
</dbReference>
<keyword evidence="10" id="KW-0547">Nucleotide-binding</keyword>
<evidence type="ECO:0000256" key="11">
    <source>
        <dbReference type="ARBA" id="ARBA00022989"/>
    </source>
</evidence>
<dbReference type="PRINTS" id="PR00344">
    <property type="entry name" value="BCTRLSENSOR"/>
</dbReference>
<evidence type="ECO:0000313" key="20">
    <source>
        <dbReference type="Proteomes" id="UP001255185"/>
    </source>
</evidence>
<dbReference type="SMART" id="SM00448">
    <property type="entry name" value="REC"/>
    <property type="match status" value="1"/>
</dbReference>
<name>A0ABU1TS14_9FLAO</name>
<dbReference type="SUPFAM" id="SSF52172">
    <property type="entry name" value="CheY-like"/>
    <property type="match status" value="1"/>
</dbReference>
<feature type="modified residue" description="4-aspartylphosphate" evidence="14">
    <location>
        <position position="614"/>
    </location>
</feature>
<sequence length="807" mass="91710">MDNKKSYIPIKVFVSYLALATLVVVAGWILYTENRVFSSTENKLASENNKILKVSNLLSNMYKTESFSRITIQSNSDVDFRNYLMQTDSLKAEIDSLKNLVQNDYQITLLDSVKLLLSKKTANIQQLSIIKNQSTDDDAVQKAINKISYMEGTLRKLNLNDFFNDPSSLKDYEKKVYSDFVDYMNENIPSDNTNTLSQKVLDSMLIASKAALSDVVRKTSKKQESLNIQENELLQNELSISEQLRKILSVIEREIIINTTKSNAEKEAALNKTNKVVTIAAGVGFVLTIFFSILILSDFSKTQSYKNQLEIANSKTETLLKNREQLISTVSHDLKTPLSTIVGYAELLGNSDLNNKQSYYTKNIKGSSEYISQLVQDLLDFTQIEAGKITIEHIPFSLKEIAIEVGKSIQSVYEQKNLELILDIDKKFNQRIVGDPFRLRQVLTNLIGNAFKFTERGFIKIEAKTSDNKAIIRVEDSGIGIEKDKQQLIFEEFTQANDGIEKKYGGTGLGLTISKKMVEILGGNLSLESEFGKGSIFEITLPLEFEDAAFKKEKITELPKPNNLTAIVVDDDVNLLNLTVEVLKQHHYNVLHFTDAREALKTIKTKKFDFIVTDIQMPEMDGFTFLEALKNHEDYQQQPVIAVTGRTDFGEHIYKNAGFTTALRKPYSPKILLNVIHSVFNDTEILIDEDVPENGHEKEYSLTSLKAFLPNEEEALKDVLISFIASTKENLDQLEQSFSEDDLPKFKETSHRMYPMFKQIKAEEIASILQDFDLKTLSEDEIRFNLEVLNLKIESLFHLIQQENNLV</sequence>
<keyword evidence="20" id="KW-1185">Reference proteome</keyword>
<comment type="caution">
    <text evidence="19">The sequence shown here is derived from an EMBL/GenBank/DDBJ whole genome shotgun (WGS) entry which is preliminary data.</text>
</comment>
<dbReference type="Pfam" id="PF00072">
    <property type="entry name" value="Response_reg"/>
    <property type="match status" value="1"/>
</dbReference>
<dbReference type="InterPro" id="IPR036890">
    <property type="entry name" value="HATPase_C_sf"/>
</dbReference>
<dbReference type="InterPro" id="IPR001789">
    <property type="entry name" value="Sig_transdc_resp-reg_receiver"/>
</dbReference>
<dbReference type="Pfam" id="PF02518">
    <property type="entry name" value="HATPase_c"/>
    <property type="match status" value="1"/>
</dbReference>
<comment type="catalytic activity">
    <reaction evidence="1">
        <text>ATP + protein L-histidine = ADP + protein N-phospho-L-histidine.</text>
        <dbReference type="EC" id="2.7.13.3"/>
    </reaction>
</comment>
<evidence type="ECO:0000259" key="16">
    <source>
        <dbReference type="PROSITE" id="PS50109"/>
    </source>
</evidence>
<evidence type="ECO:0000256" key="8">
    <source>
        <dbReference type="ARBA" id="ARBA00022692"/>
    </source>
</evidence>
<dbReference type="PROSITE" id="PS50109">
    <property type="entry name" value="HIS_KIN"/>
    <property type="match status" value="1"/>
</dbReference>
<keyword evidence="9" id="KW-0418">Kinase</keyword>
<evidence type="ECO:0000256" key="9">
    <source>
        <dbReference type="ARBA" id="ARBA00022777"/>
    </source>
</evidence>
<evidence type="ECO:0000259" key="18">
    <source>
        <dbReference type="PROSITE" id="PS50894"/>
    </source>
</evidence>
<dbReference type="SUPFAM" id="SSF47226">
    <property type="entry name" value="Histidine-containing phosphotransfer domain, HPT domain"/>
    <property type="match status" value="1"/>
</dbReference>
<keyword evidence="12 15" id="KW-0472">Membrane</keyword>
<dbReference type="PROSITE" id="PS50110">
    <property type="entry name" value="RESPONSE_REGULATORY"/>
    <property type="match status" value="1"/>
</dbReference>
<evidence type="ECO:0000256" key="15">
    <source>
        <dbReference type="SAM" id="Phobius"/>
    </source>
</evidence>
<dbReference type="PROSITE" id="PS50894">
    <property type="entry name" value="HPT"/>
    <property type="match status" value="1"/>
</dbReference>
<keyword evidence="7" id="KW-0808">Transferase</keyword>
<evidence type="ECO:0000259" key="17">
    <source>
        <dbReference type="PROSITE" id="PS50110"/>
    </source>
</evidence>
<proteinExistence type="predicted"/>
<dbReference type="SMART" id="SM00387">
    <property type="entry name" value="HATPase_c"/>
    <property type="match status" value="1"/>
</dbReference>
<gene>
    <name evidence="19" type="ORF">J2X31_002690</name>
</gene>
<evidence type="ECO:0000256" key="7">
    <source>
        <dbReference type="ARBA" id="ARBA00022679"/>
    </source>
</evidence>
<feature type="domain" description="HPt" evidence="18">
    <location>
        <begin position="712"/>
        <end position="807"/>
    </location>
</feature>
<dbReference type="CDD" id="cd16922">
    <property type="entry name" value="HATPase_EvgS-ArcB-TorS-like"/>
    <property type="match status" value="1"/>
</dbReference>
<dbReference type="EC" id="2.7.13.3" evidence="3"/>
<evidence type="ECO:0000256" key="13">
    <source>
        <dbReference type="PROSITE-ProRule" id="PRU00110"/>
    </source>
</evidence>
<dbReference type="InterPro" id="IPR003661">
    <property type="entry name" value="HisK_dim/P_dom"/>
</dbReference>